<dbReference type="RefSeq" id="WP_092256654.1">
    <property type="nucleotide sequence ID" value="NZ_CP047199.1"/>
</dbReference>
<keyword evidence="1" id="KW-0732">Signal</keyword>
<dbReference type="Proteomes" id="UP000198929">
    <property type="component" value="Unassembled WGS sequence"/>
</dbReference>
<feature type="chain" id="PRO_5011434867" evidence="1">
    <location>
        <begin position="31"/>
        <end position="284"/>
    </location>
</feature>
<proteinExistence type="predicted"/>
<dbReference type="AlphaFoldDB" id="A0A1H9REJ2"/>
<dbReference type="STRING" id="1121357.SAMN05661109_00870"/>
<protein>
    <submittedName>
        <fullName evidence="2">Uncharacterized protein</fullName>
    </submittedName>
</protein>
<gene>
    <name evidence="2" type="ORF">SAMN05661109_00870</name>
</gene>
<evidence type="ECO:0000256" key="1">
    <source>
        <dbReference type="SAM" id="SignalP"/>
    </source>
</evidence>
<reference evidence="3" key="1">
    <citation type="submission" date="2016-10" db="EMBL/GenBank/DDBJ databases">
        <authorList>
            <person name="Varghese N."/>
            <person name="Submissions S."/>
        </authorList>
    </citation>
    <scope>NUCLEOTIDE SEQUENCE [LARGE SCALE GENOMIC DNA]</scope>
    <source>
        <strain evidence="3">DSM 20524</strain>
    </source>
</reference>
<accession>A0A1H9REJ2</accession>
<evidence type="ECO:0000313" key="3">
    <source>
        <dbReference type="Proteomes" id="UP000198929"/>
    </source>
</evidence>
<name>A0A1H9REJ2_9CORY</name>
<organism evidence="2 3">
    <name type="scientific">Corynebacterium cystitidis DSM 20524</name>
    <dbReference type="NCBI Taxonomy" id="1121357"/>
    <lineage>
        <taxon>Bacteria</taxon>
        <taxon>Bacillati</taxon>
        <taxon>Actinomycetota</taxon>
        <taxon>Actinomycetes</taxon>
        <taxon>Mycobacteriales</taxon>
        <taxon>Corynebacteriaceae</taxon>
        <taxon>Corynebacterium</taxon>
    </lineage>
</organism>
<dbReference type="EMBL" id="FOGQ01000002">
    <property type="protein sequence ID" value="SER71166.1"/>
    <property type="molecule type" value="Genomic_DNA"/>
</dbReference>
<feature type="signal peptide" evidence="1">
    <location>
        <begin position="1"/>
        <end position="30"/>
    </location>
</feature>
<keyword evidence="3" id="KW-1185">Reference proteome</keyword>
<evidence type="ECO:0000313" key="2">
    <source>
        <dbReference type="EMBL" id="SER71166.1"/>
    </source>
</evidence>
<sequence length="284" mass="29592">MTPSPTPTRPLVAAALAVALTIPLTTPAHAFTVEPFAYGGCHLTATQGDVAVLRDSERAFADQVNRLVKERIAGVRAADVDAIAAHGRATQDSTTQPPANIQAAIERVTAAADAANAGYPGGVGMYLLYVNAGSAPVNQEQLRNYQGQWGYAQAKDWAGRTGGQYGMTTTVVTDAPTKYGQSEAMAAIRTDALHAAGPAAQAYQARETEALNACAQSRALHDDATPLPAPEYPADMLYQGAAGAGFQNAVQALMKGQFPQALKFLIESVKSTLSGLGLPTMFSS</sequence>